<dbReference type="AlphaFoldDB" id="A0A1G6MEI2"/>
<sequence>MADSSGSVWVARFPTSNQTSDLIASFRTKVESFIAALQAGGASVSISATLRPPKRAYLMHYAWRIARENLDAATVPAMAGVDIEWVHRGATGAVNAGAARVAANQMVAGYSIVYAPALTSRHSEGRAIDMTITNYSGKAFNNATGTSTTVTTAAQLHALGATYGVYKLVSDPPHWSDDGH</sequence>
<gene>
    <name evidence="1" type="ORF">SAMN05192589_102389</name>
</gene>
<evidence type="ECO:0000313" key="1">
    <source>
        <dbReference type="EMBL" id="SDC53687.1"/>
    </source>
</evidence>
<dbReference type="EMBL" id="FMZC01000002">
    <property type="protein sequence ID" value="SDC53687.1"/>
    <property type="molecule type" value="Genomic_DNA"/>
</dbReference>
<dbReference type="RefSeq" id="WP_092740757.1">
    <property type="nucleotide sequence ID" value="NZ_FMZC01000002.1"/>
</dbReference>
<accession>A0A1G6MEI2</accession>
<name>A0A1G6MEI2_9BURK</name>
<keyword evidence="2" id="KW-1185">Reference proteome</keyword>
<dbReference type="Gene3D" id="3.30.1380.10">
    <property type="match status" value="1"/>
</dbReference>
<dbReference type="STRING" id="187868.SAMN05192589_102389"/>
<organism evidence="1 2">
    <name type="scientific">Paracidovorax valerianellae</name>
    <dbReference type="NCBI Taxonomy" id="187868"/>
    <lineage>
        <taxon>Bacteria</taxon>
        <taxon>Pseudomonadati</taxon>
        <taxon>Pseudomonadota</taxon>
        <taxon>Betaproteobacteria</taxon>
        <taxon>Burkholderiales</taxon>
        <taxon>Comamonadaceae</taxon>
        <taxon>Paracidovorax</taxon>
    </lineage>
</organism>
<reference evidence="1 2" key="1">
    <citation type="submission" date="2016-10" db="EMBL/GenBank/DDBJ databases">
        <authorList>
            <person name="de Groot N.N."/>
        </authorList>
    </citation>
    <scope>NUCLEOTIDE SEQUENCE [LARGE SCALE GENOMIC DNA]</scope>
    <source>
        <strain evidence="1 2">DSM 16619</strain>
    </source>
</reference>
<evidence type="ECO:0008006" key="3">
    <source>
        <dbReference type="Google" id="ProtNLM"/>
    </source>
</evidence>
<dbReference type="OrthoDB" id="192249at2"/>
<dbReference type="SUPFAM" id="SSF55166">
    <property type="entry name" value="Hedgehog/DD-peptidase"/>
    <property type="match status" value="1"/>
</dbReference>
<dbReference type="Proteomes" id="UP000198781">
    <property type="component" value="Unassembled WGS sequence"/>
</dbReference>
<protein>
    <recommendedName>
        <fullName evidence="3">Peptidoglycan-binding domain-containing protein</fullName>
    </recommendedName>
</protein>
<proteinExistence type="predicted"/>
<dbReference type="InterPro" id="IPR009045">
    <property type="entry name" value="Zn_M74/Hedgehog-like"/>
</dbReference>
<evidence type="ECO:0000313" key="2">
    <source>
        <dbReference type="Proteomes" id="UP000198781"/>
    </source>
</evidence>